<reference evidence="9" key="1">
    <citation type="submission" date="2016-11" db="UniProtKB">
        <authorList>
            <consortium name="WormBaseParasite"/>
        </authorList>
    </citation>
    <scope>IDENTIFICATION</scope>
</reference>
<dbReference type="EMBL" id="CAJFDI010000002">
    <property type="protein sequence ID" value="CAD5215279.1"/>
    <property type="molecule type" value="Genomic_DNA"/>
</dbReference>
<dbReference type="PANTHER" id="PTHR24256">
    <property type="entry name" value="TRYPTASE-RELATED"/>
    <property type="match status" value="1"/>
</dbReference>
<dbReference type="InterPro" id="IPR009003">
    <property type="entry name" value="Peptidase_S1_PA"/>
</dbReference>
<dbReference type="WBParaSite" id="BXY_0279400.1">
    <property type="protein sequence ID" value="BXY_0279400.1"/>
    <property type="gene ID" value="BXY_0279400"/>
</dbReference>
<organism evidence="7 9">
    <name type="scientific">Bursaphelenchus xylophilus</name>
    <name type="common">Pinewood nematode worm</name>
    <name type="synonym">Aphelenchoides xylophilus</name>
    <dbReference type="NCBI Taxonomy" id="6326"/>
    <lineage>
        <taxon>Eukaryota</taxon>
        <taxon>Metazoa</taxon>
        <taxon>Ecdysozoa</taxon>
        <taxon>Nematoda</taxon>
        <taxon>Chromadorea</taxon>
        <taxon>Rhabditida</taxon>
        <taxon>Tylenchina</taxon>
        <taxon>Tylenchomorpha</taxon>
        <taxon>Aphelenchoidea</taxon>
        <taxon>Aphelenchoididae</taxon>
        <taxon>Bursaphelenchus</taxon>
    </lineage>
</organism>
<dbReference type="SMART" id="SM00020">
    <property type="entry name" value="Tryp_SPc"/>
    <property type="match status" value="1"/>
</dbReference>
<comment type="similarity">
    <text evidence="2">Belongs to the peptidase S1 family. CLIP subfamily.</text>
</comment>
<gene>
    <name evidence="5" type="ORF">BXYJ_LOCUS3950</name>
</gene>
<evidence type="ECO:0000313" key="6">
    <source>
        <dbReference type="EMBL" id="CAG9096919.1"/>
    </source>
</evidence>
<evidence type="ECO:0000313" key="9">
    <source>
        <dbReference type="WBParaSite" id="BXY_0279400.1"/>
    </source>
</evidence>
<evidence type="ECO:0000313" key="5">
    <source>
        <dbReference type="EMBL" id="CAD5215279.1"/>
    </source>
</evidence>
<protein>
    <submittedName>
        <fullName evidence="5">(pine wood nematode) hypothetical protein</fullName>
    </submittedName>
    <submittedName>
        <fullName evidence="9">Peptidase S1 domain-containing protein</fullName>
    </submittedName>
</protein>
<reference evidence="6" key="2">
    <citation type="submission" date="2020-08" db="EMBL/GenBank/DDBJ databases">
        <authorList>
            <person name="Kikuchi T."/>
        </authorList>
    </citation>
    <scope>NUCLEOTIDE SEQUENCE</scope>
    <source>
        <strain evidence="5">Ka4C1</strain>
    </source>
</reference>
<dbReference type="Gene3D" id="2.40.10.10">
    <property type="entry name" value="Trypsin-like serine proteases"/>
    <property type="match status" value="1"/>
</dbReference>
<proteinExistence type="inferred from homology"/>
<keyword evidence="1" id="KW-1015">Disulfide bond</keyword>
<dbReference type="InterPro" id="IPR051487">
    <property type="entry name" value="Ser/Thr_Proteases_Immune/Dev"/>
</dbReference>
<evidence type="ECO:0000259" key="4">
    <source>
        <dbReference type="PROSITE" id="PS50240"/>
    </source>
</evidence>
<dbReference type="PRINTS" id="PR00722">
    <property type="entry name" value="CHYMOTRYPSIN"/>
</dbReference>
<dbReference type="InterPro" id="IPR001254">
    <property type="entry name" value="Trypsin_dom"/>
</dbReference>
<dbReference type="GO" id="GO:0004252">
    <property type="term" value="F:serine-type endopeptidase activity"/>
    <property type="evidence" value="ECO:0007669"/>
    <property type="project" value="InterPro"/>
</dbReference>
<dbReference type="AlphaFoldDB" id="A0A1I7RQ03"/>
<dbReference type="SMR" id="A0A1I7RQ03"/>
<dbReference type="Pfam" id="PF00089">
    <property type="entry name" value="Trypsin"/>
    <property type="match status" value="1"/>
</dbReference>
<keyword evidence="3" id="KW-0732">Signal</keyword>
<dbReference type="InterPro" id="IPR018114">
    <property type="entry name" value="TRYPSIN_HIS"/>
</dbReference>
<dbReference type="Proteomes" id="UP000582659">
    <property type="component" value="Unassembled WGS sequence"/>
</dbReference>
<dbReference type="InterPro" id="IPR043504">
    <property type="entry name" value="Peptidase_S1_PA_chymotrypsin"/>
</dbReference>
<evidence type="ECO:0000256" key="3">
    <source>
        <dbReference type="SAM" id="SignalP"/>
    </source>
</evidence>
<evidence type="ECO:0000256" key="2">
    <source>
        <dbReference type="ARBA" id="ARBA00024195"/>
    </source>
</evidence>
<accession>A0A1I7RQ03</accession>
<name>A0A1I7RQ03_BURXY</name>
<dbReference type="SUPFAM" id="SSF50494">
    <property type="entry name" value="Trypsin-like serine proteases"/>
    <property type="match status" value="1"/>
</dbReference>
<evidence type="ECO:0000256" key="1">
    <source>
        <dbReference type="ARBA" id="ARBA00023157"/>
    </source>
</evidence>
<dbReference type="GO" id="GO:0006508">
    <property type="term" value="P:proteolysis"/>
    <property type="evidence" value="ECO:0007669"/>
    <property type="project" value="InterPro"/>
</dbReference>
<evidence type="ECO:0000313" key="7">
    <source>
        <dbReference type="Proteomes" id="UP000095284"/>
    </source>
</evidence>
<keyword evidence="8" id="KW-1185">Reference proteome</keyword>
<dbReference type="InterPro" id="IPR001314">
    <property type="entry name" value="Peptidase_S1A"/>
</dbReference>
<dbReference type="PROSITE" id="PS00134">
    <property type="entry name" value="TRYPSIN_HIS"/>
    <property type="match status" value="1"/>
</dbReference>
<dbReference type="Proteomes" id="UP000659654">
    <property type="component" value="Unassembled WGS sequence"/>
</dbReference>
<feature type="domain" description="Peptidase S1" evidence="4">
    <location>
        <begin position="58"/>
        <end position="311"/>
    </location>
</feature>
<dbReference type="PROSITE" id="PS50240">
    <property type="entry name" value="TRYPSIN_DOM"/>
    <property type="match status" value="1"/>
</dbReference>
<dbReference type="EMBL" id="CAJFCV020000002">
    <property type="protein sequence ID" value="CAG9096919.1"/>
    <property type="molecule type" value="Genomic_DNA"/>
</dbReference>
<sequence>MTRLWLFFLLSIQYAFPIEVVYTKKGSSGFTKLDRRDNIALQMSCGYNKNIEKWRLAIEGGDLVNRGDVPYAVAITRETRHPAARCGAVVISKRHILTATHCFFNYFENKIPCEKRPTLLKDVDRLVIAFGGVCLRSDRNCDSRDMRLVAIKNVAYMPQFHNQNCTKGGDIAVVEVEEDFEFGAFLQPACLFTEKKNNLEKRLNKMKNVFSCGWGNDHGHSSARLQYIHSKYGTMKYGSDDVIYFVPKDTKNDRICSGDSGSGIFGYDGGIGRDVLLGVHSHGQGCDDPINPAENYYYVTSIIPHVKAICKLTGVCPPGVIP</sequence>
<evidence type="ECO:0000313" key="8">
    <source>
        <dbReference type="Proteomes" id="UP000659654"/>
    </source>
</evidence>
<feature type="chain" id="PRO_5035359297" evidence="3">
    <location>
        <begin position="18"/>
        <end position="322"/>
    </location>
</feature>
<dbReference type="Proteomes" id="UP000095284">
    <property type="component" value="Unplaced"/>
</dbReference>
<dbReference type="OrthoDB" id="7754674at2759"/>
<feature type="signal peptide" evidence="3">
    <location>
        <begin position="1"/>
        <end position="17"/>
    </location>
</feature>